<feature type="transmembrane region" description="Helical" evidence="6">
    <location>
        <begin position="33"/>
        <end position="53"/>
    </location>
</feature>
<dbReference type="InterPro" id="IPR037185">
    <property type="entry name" value="EmrE-like"/>
</dbReference>
<dbReference type="Proteomes" id="UP001429564">
    <property type="component" value="Unassembled WGS sequence"/>
</dbReference>
<feature type="transmembrane region" description="Helical" evidence="6">
    <location>
        <begin position="212"/>
        <end position="234"/>
    </location>
</feature>
<sequence length="305" mass="32328">MALKYWAVIFVLGIGWGMSFMFNAILLRELGPLSVSMGRVGLGALGCWIYVLAARKPVKITLRRAVALLGFGVLSYAAPFAFYALGQQHIASGVAGIINAITPAFAVVVSHFWPGGERATVLKSFGVLCGIGGIVVLSLPVLQSGQTSALWAVLLTLCAPLCYALSVNLARAFRDMEPVVLVALALTGATIAIIPLALWSEGFPVITKVETWASLAVIGFILTSAAFILFYWALPRVGPTNITMVTFIAPISALILGSWILGETLLPAHLMGMAAILAGLLLIDGRIVRAMRPTPVETKINPTVE</sequence>
<dbReference type="InterPro" id="IPR050638">
    <property type="entry name" value="AA-Vitamin_Transporters"/>
</dbReference>
<evidence type="ECO:0000256" key="2">
    <source>
        <dbReference type="ARBA" id="ARBA00007362"/>
    </source>
</evidence>
<keyword evidence="3 6" id="KW-0812">Transmembrane</keyword>
<feature type="transmembrane region" description="Helical" evidence="6">
    <location>
        <begin position="125"/>
        <end position="142"/>
    </location>
</feature>
<evidence type="ECO:0000256" key="6">
    <source>
        <dbReference type="SAM" id="Phobius"/>
    </source>
</evidence>
<evidence type="ECO:0000313" key="8">
    <source>
        <dbReference type="EMBL" id="NIZ62532.1"/>
    </source>
</evidence>
<dbReference type="PANTHER" id="PTHR32322">
    <property type="entry name" value="INNER MEMBRANE TRANSPORTER"/>
    <property type="match status" value="1"/>
</dbReference>
<reference evidence="8 9" key="1">
    <citation type="submission" date="2018-05" db="EMBL/GenBank/DDBJ databases">
        <authorList>
            <person name="Zhang Y.-J."/>
        </authorList>
    </citation>
    <scope>NUCLEOTIDE SEQUENCE [LARGE SCALE GENOMIC DNA]</scope>
    <source>
        <strain evidence="8 9">CY04</strain>
    </source>
</reference>
<dbReference type="Gene3D" id="1.10.3730.20">
    <property type="match status" value="1"/>
</dbReference>
<dbReference type="Pfam" id="PF00892">
    <property type="entry name" value="EamA"/>
    <property type="match status" value="2"/>
</dbReference>
<comment type="subcellular location">
    <subcellularLocation>
        <location evidence="1">Membrane</location>
        <topology evidence="1">Multi-pass membrane protein</topology>
    </subcellularLocation>
</comment>
<dbReference type="EMBL" id="QHLQ01000018">
    <property type="protein sequence ID" value="NIZ62532.1"/>
    <property type="molecule type" value="Genomic_DNA"/>
</dbReference>
<keyword evidence="9" id="KW-1185">Reference proteome</keyword>
<dbReference type="RefSeq" id="WP_167685156.1">
    <property type="nucleotide sequence ID" value="NZ_QHLQ01000018.1"/>
</dbReference>
<evidence type="ECO:0000256" key="4">
    <source>
        <dbReference type="ARBA" id="ARBA00022989"/>
    </source>
</evidence>
<feature type="domain" description="EamA" evidence="7">
    <location>
        <begin position="8"/>
        <end position="138"/>
    </location>
</feature>
<feature type="transmembrane region" description="Helical" evidence="6">
    <location>
        <begin position="65"/>
        <end position="84"/>
    </location>
</feature>
<gene>
    <name evidence="8" type="ORF">DL239_16290</name>
</gene>
<feature type="transmembrane region" description="Helical" evidence="6">
    <location>
        <begin position="7"/>
        <end position="27"/>
    </location>
</feature>
<dbReference type="SUPFAM" id="SSF103481">
    <property type="entry name" value="Multidrug resistance efflux transporter EmrE"/>
    <property type="match status" value="2"/>
</dbReference>
<feature type="domain" description="EamA" evidence="7">
    <location>
        <begin position="151"/>
        <end position="283"/>
    </location>
</feature>
<keyword evidence="5 6" id="KW-0472">Membrane</keyword>
<organism evidence="8 9">
    <name type="scientific">Parasedimentitalea denitrificans</name>
    <dbReference type="NCBI Taxonomy" id="2211118"/>
    <lineage>
        <taxon>Bacteria</taxon>
        <taxon>Pseudomonadati</taxon>
        <taxon>Pseudomonadota</taxon>
        <taxon>Alphaproteobacteria</taxon>
        <taxon>Rhodobacterales</taxon>
        <taxon>Paracoccaceae</taxon>
        <taxon>Parasedimentitalea</taxon>
    </lineage>
</organism>
<evidence type="ECO:0000256" key="3">
    <source>
        <dbReference type="ARBA" id="ARBA00022692"/>
    </source>
</evidence>
<feature type="transmembrane region" description="Helical" evidence="6">
    <location>
        <begin position="241"/>
        <end position="260"/>
    </location>
</feature>
<evidence type="ECO:0000256" key="1">
    <source>
        <dbReference type="ARBA" id="ARBA00004141"/>
    </source>
</evidence>
<protein>
    <submittedName>
        <fullName evidence="8">EamA family transporter</fullName>
    </submittedName>
</protein>
<evidence type="ECO:0000313" key="9">
    <source>
        <dbReference type="Proteomes" id="UP001429564"/>
    </source>
</evidence>
<comment type="caution">
    <text evidence="8">The sequence shown here is derived from an EMBL/GenBank/DDBJ whole genome shotgun (WGS) entry which is preliminary data.</text>
</comment>
<feature type="transmembrane region" description="Helical" evidence="6">
    <location>
        <begin position="179"/>
        <end position="200"/>
    </location>
</feature>
<name>A0ABX0WCZ0_9RHOB</name>
<comment type="similarity">
    <text evidence="2">Belongs to the EamA transporter family.</text>
</comment>
<evidence type="ECO:0000256" key="5">
    <source>
        <dbReference type="ARBA" id="ARBA00023136"/>
    </source>
</evidence>
<proteinExistence type="inferred from homology"/>
<dbReference type="PANTHER" id="PTHR32322:SF2">
    <property type="entry name" value="EAMA DOMAIN-CONTAINING PROTEIN"/>
    <property type="match status" value="1"/>
</dbReference>
<feature type="transmembrane region" description="Helical" evidence="6">
    <location>
        <begin position="148"/>
        <end position="167"/>
    </location>
</feature>
<keyword evidence="4 6" id="KW-1133">Transmembrane helix</keyword>
<evidence type="ECO:0000259" key="7">
    <source>
        <dbReference type="Pfam" id="PF00892"/>
    </source>
</evidence>
<accession>A0ABX0WCZ0</accession>
<feature type="transmembrane region" description="Helical" evidence="6">
    <location>
        <begin position="266"/>
        <end position="283"/>
    </location>
</feature>
<feature type="transmembrane region" description="Helical" evidence="6">
    <location>
        <begin position="90"/>
        <end position="113"/>
    </location>
</feature>
<dbReference type="InterPro" id="IPR000620">
    <property type="entry name" value="EamA_dom"/>
</dbReference>